<dbReference type="EMBL" id="BMRB01000003">
    <property type="protein sequence ID" value="GGS42322.1"/>
    <property type="molecule type" value="Genomic_DNA"/>
</dbReference>
<dbReference type="GO" id="GO:0047617">
    <property type="term" value="F:fatty acyl-CoA hydrolase activity"/>
    <property type="evidence" value="ECO:0007669"/>
    <property type="project" value="TreeGrafter"/>
</dbReference>
<accession>A0A918GLZ2</accession>
<dbReference type="AlphaFoldDB" id="A0A918GLZ2"/>
<dbReference type="PANTHER" id="PTHR31793">
    <property type="entry name" value="4-HYDROXYBENZOYL-COA THIOESTERASE FAMILY MEMBER"/>
    <property type="match status" value="1"/>
</dbReference>
<dbReference type="Proteomes" id="UP000660680">
    <property type="component" value="Unassembled WGS sequence"/>
</dbReference>
<name>A0A918GLZ2_9PSEU</name>
<reference evidence="1" key="2">
    <citation type="submission" date="2020-09" db="EMBL/GenBank/DDBJ databases">
        <authorList>
            <person name="Sun Q."/>
            <person name="Ohkuma M."/>
        </authorList>
    </citation>
    <scope>NUCLEOTIDE SEQUENCE</scope>
    <source>
        <strain evidence="1">JCM 3276</strain>
    </source>
</reference>
<dbReference type="InterPro" id="IPR050563">
    <property type="entry name" value="4-hydroxybenzoyl-CoA_TE"/>
</dbReference>
<dbReference type="CDD" id="cd00586">
    <property type="entry name" value="4HBT"/>
    <property type="match status" value="1"/>
</dbReference>
<sequence>MGVFVTEVRPRWSDMDSYGHVNHASTVTLLEEARVDLLFHEAALRGAEDLARGVVVANLTVDYLAPLYATGRAVRVAVSVREIRAAYFVLDYVIHNGPSEADQVAVTARTTLAPFDLDAGKPRRITDAERDFLAAWHNGGGRG</sequence>
<comment type="caution">
    <text evidence="1">The sequence shown here is derived from an EMBL/GenBank/DDBJ whole genome shotgun (WGS) entry which is preliminary data.</text>
</comment>
<dbReference type="Gene3D" id="3.10.129.10">
    <property type="entry name" value="Hotdog Thioesterase"/>
    <property type="match status" value="1"/>
</dbReference>
<dbReference type="InterPro" id="IPR029069">
    <property type="entry name" value="HotDog_dom_sf"/>
</dbReference>
<organism evidence="1 2">
    <name type="scientific">Actinokineospora fastidiosa</name>
    <dbReference type="NCBI Taxonomy" id="1816"/>
    <lineage>
        <taxon>Bacteria</taxon>
        <taxon>Bacillati</taxon>
        <taxon>Actinomycetota</taxon>
        <taxon>Actinomycetes</taxon>
        <taxon>Pseudonocardiales</taxon>
        <taxon>Pseudonocardiaceae</taxon>
        <taxon>Actinokineospora</taxon>
    </lineage>
</organism>
<dbReference type="Pfam" id="PF13279">
    <property type="entry name" value="4HBT_2"/>
    <property type="match status" value="1"/>
</dbReference>
<reference evidence="1" key="1">
    <citation type="journal article" date="2014" name="Int. J. Syst. Evol. Microbiol.">
        <title>Complete genome sequence of Corynebacterium casei LMG S-19264T (=DSM 44701T), isolated from a smear-ripened cheese.</title>
        <authorList>
            <consortium name="US DOE Joint Genome Institute (JGI-PGF)"/>
            <person name="Walter F."/>
            <person name="Albersmeier A."/>
            <person name="Kalinowski J."/>
            <person name="Ruckert C."/>
        </authorList>
    </citation>
    <scope>NUCLEOTIDE SEQUENCE</scope>
    <source>
        <strain evidence="1">JCM 3276</strain>
    </source>
</reference>
<proteinExistence type="predicted"/>
<dbReference type="PANTHER" id="PTHR31793:SF24">
    <property type="entry name" value="LONG-CHAIN ACYL-COA THIOESTERASE FADM"/>
    <property type="match status" value="1"/>
</dbReference>
<gene>
    <name evidence="1" type="ORF">GCM10010171_41440</name>
</gene>
<evidence type="ECO:0000313" key="2">
    <source>
        <dbReference type="Proteomes" id="UP000660680"/>
    </source>
</evidence>
<keyword evidence="2" id="KW-1185">Reference proteome</keyword>
<evidence type="ECO:0000313" key="1">
    <source>
        <dbReference type="EMBL" id="GGS42322.1"/>
    </source>
</evidence>
<dbReference type="SUPFAM" id="SSF54637">
    <property type="entry name" value="Thioesterase/thiol ester dehydrase-isomerase"/>
    <property type="match status" value="1"/>
</dbReference>
<protein>
    <submittedName>
        <fullName evidence="1">Thioesterase</fullName>
    </submittedName>
</protein>
<dbReference type="RefSeq" id="WP_189212179.1">
    <property type="nucleotide sequence ID" value="NZ_BMRB01000003.1"/>
</dbReference>